<reference evidence="3 4" key="1">
    <citation type="submission" date="2018-10" db="EMBL/GenBank/DDBJ databases">
        <title>A high-quality apple genome assembly.</title>
        <authorList>
            <person name="Hu J."/>
        </authorList>
    </citation>
    <scope>NUCLEOTIDE SEQUENCE [LARGE SCALE GENOMIC DNA]</scope>
    <source>
        <strain evidence="4">cv. HFTH1</strain>
        <tissue evidence="3">Young leaf</tissue>
    </source>
</reference>
<dbReference type="Gene3D" id="1.10.10.60">
    <property type="entry name" value="Homeodomain-like"/>
    <property type="match status" value="1"/>
</dbReference>
<dbReference type="InterPro" id="IPR044822">
    <property type="entry name" value="Myb_DNA-bind_4"/>
</dbReference>
<dbReference type="PROSITE" id="PS50090">
    <property type="entry name" value="MYB_LIKE"/>
    <property type="match status" value="1"/>
</dbReference>
<feature type="compositionally biased region" description="Basic and acidic residues" evidence="1">
    <location>
        <begin position="1"/>
        <end position="23"/>
    </location>
</feature>
<dbReference type="Pfam" id="PF13837">
    <property type="entry name" value="Myb_DNA-bind_4"/>
    <property type="match status" value="1"/>
</dbReference>
<organism evidence="3 4">
    <name type="scientific">Malus domestica</name>
    <name type="common">Apple</name>
    <name type="synonym">Pyrus malus</name>
    <dbReference type="NCBI Taxonomy" id="3750"/>
    <lineage>
        <taxon>Eukaryota</taxon>
        <taxon>Viridiplantae</taxon>
        <taxon>Streptophyta</taxon>
        <taxon>Embryophyta</taxon>
        <taxon>Tracheophyta</taxon>
        <taxon>Spermatophyta</taxon>
        <taxon>Magnoliopsida</taxon>
        <taxon>eudicotyledons</taxon>
        <taxon>Gunneridae</taxon>
        <taxon>Pentapetalae</taxon>
        <taxon>rosids</taxon>
        <taxon>fabids</taxon>
        <taxon>Rosales</taxon>
        <taxon>Rosaceae</taxon>
        <taxon>Amygdaloideae</taxon>
        <taxon>Maleae</taxon>
        <taxon>Malus</taxon>
    </lineage>
</organism>
<proteinExistence type="predicted"/>
<sequence length="345" mass="39657">MELESMKHEAASPRPDQPDKQRTPDGTGSLVSEDKTKITRHPRWTRQETFVLIEGKRVVENVVQRGRRSTSALGTENFEPKWDLVSSYCRQRGVSRWPVQCRKRWSNLLVDFKKIRNWEAQINQEAESFWVMRNDVRRERRLPGFFDREVYNVLVGKEVTAMEACPLALFMPGQTDVKDGDGTEDAAAEEEYEEEGPEKDLNGSRDDMAEDRLSSDFEESGQDETAKKSKNENLMQDSPTKTVTTPMPNSGVIKEKRSLGSKTSGENVYQEKWKQRRVSTDESEHRNIAQLIKVLERNSNMLNAQLEAHNINCHFEREQRKEQNNSILGALGKVTDVLARIADKL</sequence>
<dbReference type="Proteomes" id="UP000290289">
    <property type="component" value="Chromosome 14"/>
</dbReference>
<feature type="compositionally biased region" description="Acidic residues" evidence="1">
    <location>
        <begin position="182"/>
        <end position="197"/>
    </location>
</feature>
<feature type="region of interest" description="Disordered" evidence="1">
    <location>
        <begin position="172"/>
        <end position="270"/>
    </location>
</feature>
<comment type="caution">
    <text evidence="3">The sequence shown here is derived from an EMBL/GenBank/DDBJ whole genome shotgun (WGS) entry which is preliminary data.</text>
</comment>
<protein>
    <recommendedName>
        <fullName evidence="2">Myb-like domain-containing protein</fullName>
    </recommendedName>
</protein>
<accession>A0A498I3Y6</accession>
<feature type="compositionally biased region" description="Polar residues" evidence="1">
    <location>
        <begin position="232"/>
        <end position="248"/>
    </location>
</feature>
<dbReference type="AlphaFoldDB" id="A0A498I3Y6"/>
<dbReference type="EMBL" id="RDQH01000340">
    <property type="protein sequence ID" value="RXH77900.1"/>
    <property type="molecule type" value="Genomic_DNA"/>
</dbReference>
<dbReference type="InterPro" id="IPR001005">
    <property type="entry name" value="SANT/Myb"/>
</dbReference>
<gene>
    <name evidence="3" type="ORF">DVH24_039871</name>
</gene>
<evidence type="ECO:0000259" key="2">
    <source>
        <dbReference type="PROSITE" id="PS50090"/>
    </source>
</evidence>
<feature type="domain" description="Myb-like" evidence="2">
    <location>
        <begin position="43"/>
        <end position="109"/>
    </location>
</feature>
<feature type="region of interest" description="Disordered" evidence="1">
    <location>
        <begin position="1"/>
        <end position="38"/>
    </location>
</feature>
<dbReference type="PANTHER" id="PTHR47211:SF3">
    <property type="entry name" value="TRIHELIX TRANSCRIPTION FACTOR ASR3-LIKE"/>
    <property type="match status" value="1"/>
</dbReference>
<feature type="compositionally biased region" description="Basic and acidic residues" evidence="1">
    <location>
        <begin position="198"/>
        <end position="215"/>
    </location>
</feature>
<dbReference type="PANTHER" id="PTHR47211">
    <property type="entry name" value="TRIHELIX TRANSCRIPTION FACTOR ASR3"/>
    <property type="match status" value="1"/>
</dbReference>
<evidence type="ECO:0000313" key="3">
    <source>
        <dbReference type="EMBL" id="RXH77900.1"/>
    </source>
</evidence>
<name>A0A498I3Y6_MALDO</name>
<evidence type="ECO:0000313" key="4">
    <source>
        <dbReference type="Proteomes" id="UP000290289"/>
    </source>
</evidence>
<keyword evidence="4" id="KW-1185">Reference proteome</keyword>
<evidence type="ECO:0000256" key="1">
    <source>
        <dbReference type="SAM" id="MobiDB-lite"/>
    </source>
</evidence>